<dbReference type="Pfam" id="PF01094">
    <property type="entry name" value="ANF_receptor"/>
    <property type="match status" value="1"/>
</dbReference>
<dbReference type="InterPro" id="IPR050122">
    <property type="entry name" value="RTK"/>
</dbReference>
<evidence type="ECO:0000256" key="19">
    <source>
        <dbReference type="ARBA" id="ARBA00023180"/>
    </source>
</evidence>
<feature type="signal peptide" evidence="28">
    <location>
        <begin position="1"/>
        <end position="21"/>
    </location>
</feature>
<evidence type="ECO:0000256" key="1">
    <source>
        <dbReference type="ARBA" id="ARBA00004167"/>
    </source>
</evidence>
<keyword evidence="21" id="KW-0393">Immunoglobulin domain</keyword>
<organism evidence="30">
    <name type="scientific">Cuerna arida</name>
    <dbReference type="NCBI Taxonomy" id="1464854"/>
    <lineage>
        <taxon>Eukaryota</taxon>
        <taxon>Metazoa</taxon>
        <taxon>Ecdysozoa</taxon>
        <taxon>Arthropoda</taxon>
        <taxon>Hexapoda</taxon>
        <taxon>Insecta</taxon>
        <taxon>Pterygota</taxon>
        <taxon>Neoptera</taxon>
        <taxon>Paraneoptera</taxon>
        <taxon>Hemiptera</taxon>
        <taxon>Auchenorrhyncha</taxon>
        <taxon>Membracoidea</taxon>
        <taxon>Cicadellidae</taxon>
        <taxon>Cicadellinae</taxon>
        <taxon>Proconiini</taxon>
        <taxon>Cuerna</taxon>
    </lineage>
</organism>
<dbReference type="SUPFAM" id="SSF56112">
    <property type="entry name" value="Protein kinase-like (PK-like)"/>
    <property type="match status" value="1"/>
</dbReference>
<evidence type="ECO:0000256" key="25">
    <source>
        <dbReference type="PROSITE-ProRule" id="PRU10141"/>
    </source>
</evidence>
<evidence type="ECO:0000256" key="3">
    <source>
        <dbReference type="ARBA" id="ARBA00011902"/>
    </source>
</evidence>
<evidence type="ECO:0000259" key="29">
    <source>
        <dbReference type="PROSITE" id="PS50011"/>
    </source>
</evidence>
<dbReference type="InterPro" id="IPR020635">
    <property type="entry name" value="Tyr_kinase_cat_dom"/>
</dbReference>
<evidence type="ECO:0000256" key="16">
    <source>
        <dbReference type="ARBA" id="ARBA00023137"/>
    </source>
</evidence>
<evidence type="ECO:0000256" key="9">
    <source>
        <dbReference type="ARBA" id="ARBA00022737"/>
    </source>
</evidence>
<evidence type="ECO:0000256" key="13">
    <source>
        <dbReference type="ARBA" id="ARBA00022989"/>
    </source>
</evidence>
<dbReference type="CDD" id="cd00192">
    <property type="entry name" value="PTKc"/>
    <property type="match status" value="1"/>
</dbReference>
<keyword evidence="13 27" id="KW-1133">Transmembrane helix</keyword>
<dbReference type="FunFam" id="1.10.510.10:FF:001227">
    <property type="entry name" value="Tyrosine-protein kinase receptor"/>
    <property type="match status" value="1"/>
</dbReference>
<evidence type="ECO:0000256" key="10">
    <source>
        <dbReference type="ARBA" id="ARBA00022741"/>
    </source>
</evidence>
<evidence type="ECO:0000256" key="4">
    <source>
        <dbReference type="ARBA" id="ARBA00022475"/>
    </source>
</evidence>
<dbReference type="PANTHER" id="PTHR24416:SF489">
    <property type="entry name" value="PROTEIN KINASE DOMAIN-CONTAINING PROTEIN"/>
    <property type="match status" value="1"/>
</dbReference>
<keyword evidence="17" id="KW-1015">Disulfide bond</keyword>
<evidence type="ECO:0000256" key="18">
    <source>
        <dbReference type="ARBA" id="ARBA00023170"/>
    </source>
</evidence>
<keyword evidence="10 25" id="KW-0547">Nucleotide-binding</keyword>
<dbReference type="InterPro" id="IPR008266">
    <property type="entry name" value="Tyr_kinase_AS"/>
</dbReference>
<dbReference type="PRINTS" id="PR00109">
    <property type="entry name" value="TYRKINASE"/>
</dbReference>
<keyword evidence="4" id="KW-1003">Cell membrane</keyword>
<keyword evidence="11" id="KW-0418">Kinase</keyword>
<evidence type="ECO:0000256" key="12">
    <source>
        <dbReference type="ARBA" id="ARBA00022840"/>
    </source>
</evidence>
<dbReference type="FunFam" id="3.30.200.20:FF:000593">
    <property type="entry name" value="Predicted protein"/>
    <property type="match status" value="1"/>
</dbReference>
<evidence type="ECO:0000256" key="15">
    <source>
        <dbReference type="ARBA" id="ARBA00023136"/>
    </source>
</evidence>
<feature type="chain" id="PRO_5008582153" description="Gamma-aminobutyric acid type B receptor subunit 2" evidence="28">
    <location>
        <begin position="22"/>
        <end position="1301"/>
    </location>
</feature>
<keyword evidence="19" id="KW-0325">Glycoprotein</keyword>
<dbReference type="GO" id="GO:0043235">
    <property type="term" value="C:receptor complex"/>
    <property type="evidence" value="ECO:0007669"/>
    <property type="project" value="TreeGrafter"/>
</dbReference>
<dbReference type="PROSITE" id="PS00107">
    <property type="entry name" value="PROTEIN_KINASE_ATP"/>
    <property type="match status" value="1"/>
</dbReference>
<comment type="subcellular location">
    <subcellularLocation>
        <location evidence="2">Cell membrane</location>
        <topology evidence="2">Multi-pass membrane protein</topology>
    </subcellularLocation>
    <subcellularLocation>
        <location evidence="1">Membrane</location>
        <topology evidence="1">Single-pass membrane protein</topology>
    </subcellularLocation>
</comment>
<evidence type="ECO:0000256" key="26">
    <source>
        <dbReference type="SAM" id="MobiDB-lite"/>
    </source>
</evidence>
<dbReference type="GO" id="GO:0005886">
    <property type="term" value="C:plasma membrane"/>
    <property type="evidence" value="ECO:0007669"/>
    <property type="project" value="UniProtKB-SubCell"/>
</dbReference>
<reference evidence="30" key="1">
    <citation type="submission" date="2015-11" db="EMBL/GenBank/DDBJ databases">
        <title>De novo transcriptome assembly of four potential Pierce s Disease insect vectors from Arizona vineyards.</title>
        <authorList>
            <person name="Tassone E.E."/>
        </authorList>
    </citation>
    <scope>NUCLEOTIDE SEQUENCE</scope>
</reference>
<comment type="catalytic activity">
    <reaction evidence="22">
        <text>L-tyrosyl-[protein] + ATP = O-phospho-L-tyrosyl-[protein] + ADP + H(+)</text>
        <dbReference type="Rhea" id="RHEA:10596"/>
        <dbReference type="Rhea" id="RHEA-COMP:10136"/>
        <dbReference type="Rhea" id="RHEA-COMP:20101"/>
        <dbReference type="ChEBI" id="CHEBI:15378"/>
        <dbReference type="ChEBI" id="CHEBI:30616"/>
        <dbReference type="ChEBI" id="CHEBI:46858"/>
        <dbReference type="ChEBI" id="CHEBI:61978"/>
        <dbReference type="ChEBI" id="CHEBI:456216"/>
        <dbReference type="EC" id="2.7.10.1"/>
    </reaction>
</comment>
<dbReference type="FunFam" id="3.40.50.2300:FF:000063">
    <property type="entry name" value="Gamma-aminobutyric acid type B receptor subunit"/>
    <property type="match status" value="1"/>
</dbReference>
<keyword evidence="6" id="KW-0808">Transferase</keyword>
<feature type="domain" description="Protein kinase" evidence="29">
    <location>
        <begin position="907"/>
        <end position="1180"/>
    </location>
</feature>
<sequence length="1301" mass="147935">MEFPWGLLLATLLCLAHTNCAAKCLRNVPEVYPKRYMRVENSNVKRMPIILDVSRRITHQITSYIFKIFLEEELGYIDVVIKENNDRFNQSRKIYDRMSAGQGEKDRLPETVLNTEVWLSPEGDPEAWLQEHRIKQCGPIGPPSRFGWFIPKILLSNRNLLTYWEIFISPDKAKLFALADTEMELVQEFTKDADSSYFCNEEFCNNGIYTPQQCENQTCAVLLAGFTDSTEFVVLHIERLKLLVRVVWVGPHLDDLVNKLTILLASTTRSLVFLTFTPSVIVPPDDQSYATVAFPPCDDFSQDIGCKYDLHTLTKLYATMFENGAAPAYYAYALMHFNQMEYSELLMKYKAVRKISQNTTEAVIQVACDWLNNNSYTRKIWKPTADQQKERELYIGGIFPMNPVRSVAYDASSILLASRLAQDAVNNNKSILRGYRLVLQADDGRCEADAVLKVFIDLILDEYYKNLVGILGPACSNALEPLAGVSNHYNTIVISYSAEGSSFSDRNKYPYFFRTIGENNQYQQVYLQLLTKLNWRRVAALTEDGQKYTEYLSHLQDLLTSKNYSFVMNRKFPAVRDKLAMRSYLEEMKSKSVRIIIGDVYDSAAREMMCQAYQLQMTAYQSYVWFLPAWLAPDWYDTDLYNKKAASSEVVPCSTAEMLEAINGHLSLSHAAWAPDNAIMQTKQTVGEWKENLKTLLRLKNRSLESSYAGYAYDAVWMFALALDQLSKEDPAALSDIHDDNNTQRYMKILEKTDFYGVSGHVQFKGSPSRISVVEVIQWVDNNMQIVGKFEPNKTALDKDPLAGTLYLNESMIIWLNPEKTKPEDGTIQCFLGLAEYFGVYDCNLFLAIVNVIGLCIIAFIVIAGFLVVKNRYDRKVQLTQQYMHSIGLDLLNVGTLEKWEIPRDKVVINRKLGEGAFGYVYGGEAYFDSKGWVAVAVKTLKIGSTPEERLEFLCEAEVMKRFEHKNIVQLLGVCTKKEPVYTIMEFMLYGDLKTFLLARRHLVNEKIGEEADEVSSKKLTTMALDVIRALSYLAELKFVHRDVASRNCLVNAARVVKLGDFGMTRSMFEKDYYKFSRKGMLPVRWMSPESLSLGLFTPASDVWSYGVLLYEIITFGSFPFQGMGNNQVLEHVKAGNSLDIPSGVKPQAEALMRSCWNVDYKKRPKASEIVEFIANNPRLLQPCLEGPLASVQIDDSGSVDLLHTERTRKFSFSLRKRSSSGVFNSPLVGGVNNTSGFETPALWSQEEPDPESPSQLYSVGEEGPEWNHPLLNTPDKYVVIKTPPSNHYTPYESSQEDSLL</sequence>
<accession>A0A1B6EJJ0</accession>
<evidence type="ECO:0000256" key="8">
    <source>
        <dbReference type="ARBA" id="ARBA00022729"/>
    </source>
</evidence>
<dbReference type="SUPFAM" id="SSF53822">
    <property type="entry name" value="Periplasmic binding protein-like I"/>
    <property type="match status" value="1"/>
</dbReference>
<keyword evidence="7 27" id="KW-0812">Transmembrane</keyword>
<keyword evidence="5" id="KW-0597">Phosphoprotein</keyword>
<dbReference type="PANTHER" id="PTHR24416">
    <property type="entry name" value="TYROSINE-PROTEIN KINASE RECEPTOR"/>
    <property type="match status" value="1"/>
</dbReference>
<keyword evidence="15 27" id="KW-0472">Membrane</keyword>
<keyword evidence="8 28" id="KW-0732">Signal</keyword>
<dbReference type="GO" id="GO:0007169">
    <property type="term" value="P:cell surface receptor protein tyrosine kinase signaling pathway"/>
    <property type="evidence" value="ECO:0007669"/>
    <property type="project" value="TreeGrafter"/>
</dbReference>
<evidence type="ECO:0000256" key="21">
    <source>
        <dbReference type="ARBA" id="ARBA00023319"/>
    </source>
</evidence>
<keyword evidence="9" id="KW-0677">Repeat</keyword>
<evidence type="ECO:0000256" key="7">
    <source>
        <dbReference type="ARBA" id="ARBA00022692"/>
    </source>
</evidence>
<dbReference type="InterPro" id="IPR001245">
    <property type="entry name" value="Ser-Thr/Tyr_kinase_cat_dom"/>
</dbReference>
<feature type="transmembrane region" description="Helical" evidence="27">
    <location>
        <begin position="845"/>
        <end position="869"/>
    </location>
</feature>
<dbReference type="PRINTS" id="PR01176">
    <property type="entry name" value="GABABRECEPTR"/>
</dbReference>
<dbReference type="PROSITE" id="PS50011">
    <property type="entry name" value="PROTEIN_KINASE_DOM"/>
    <property type="match status" value="1"/>
</dbReference>
<evidence type="ECO:0000256" key="17">
    <source>
        <dbReference type="ARBA" id="ARBA00023157"/>
    </source>
</evidence>
<evidence type="ECO:0000256" key="22">
    <source>
        <dbReference type="ARBA" id="ARBA00051243"/>
    </source>
</evidence>
<dbReference type="Pfam" id="PF07714">
    <property type="entry name" value="PK_Tyr_Ser-Thr"/>
    <property type="match status" value="1"/>
</dbReference>
<dbReference type="InterPro" id="IPR001828">
    <property type="entry name" value="ANF_lig-bd_rcpt"/>
</dbReference>
<feature type="binding site" evidence="25">
    <location>
        <position position="939"/>
    </location>
    <ligand>
        <name>ATP</name>
        <dbReference type="ChEBI" id="CHEBI:30616"/>
    </ligand>
</feature>
<name>A0A1B6EJJ0_9HEMI</name>
<dbReference type="InterPro" id="IPR028082">
    <property type="entry name" value="Peripla_BP_I"/>
</dbReference>
<dbReference type="Gene3D" id="3.30.200.20">
    <property type="entry name" value="Phosphorylase Kinase, domain 1"/>
    <property type="match status" value="1"/>
</dbReference>
<dbReference type="GO" id="GO:0004930">
    <property type="term" value="F:G protein-coupled receptor activity"/>
    <property type="evidence" value="ECO:0007669"/>
    <property type="project" value="UniProtKB-KW"/>
</dbReference>
<dbReference type="InterPro" id="IPR017441">
    <property type="entry name" value="Protein_kinase_ATP_BS"/>
</dbReference>
<evidence type="ECO:0000256" key="23">
    <source>
        <dbReference type="ARBA" id="ARBA00056965"/>
    </source>
</evidence>
<dbReference type="CDD" id="cd06366">
    <property type="entry name" value="PBP1_GABAb_receptor"/>
    <property type="match status" value="1"/>
</dbReference>
<evidence type="ECO:0000256" key="2">
    <source>
        <dbReference type="ARBA" id="ARBA00004651"/>
    </source>
</evidence>
<evidence type="ECO:0000256" key="6">
    <source>
        <dbReference type="ARBA" id="ARBA00022679"/>
    </source>
</evidence>
<dbReference type="GO" id="GO:0004714">
    <property type="term" value="F:transmembrane receptor protein tyrosine kinase activity"/>
    <property type="evidence" value="ECO:0007669"/>
    <property type="project" value="UniProtKB-EC"/>
</dbReference>
<keyword evidence="16" id="KW-0829">Tyrosine-protein kinase</keyword>
<protein>
    <recommendedName>
        <fullName evidence="24">Gamma-aminobutyric acid type B receptor subunit 2</fullName>
        <ecNumber evidence="3">2.7.10.1</ecNumber>
    </recommendedName>
</protein>
<dbReference type="EMBL" id="GECZ01031694">
    <property type="protein sequence ID" value="JAS38075.1"/>
    <property type="molecule type" value="Transcribed_RNA"/>
</dbReference>
<dbReference type="Gene3D" id="1.10.510.10">
    <property type="entry name" value="Transferase(Phosphotransferase) domain 1"/>
    <property type="match status" value="1"/>
</dbReference>
<comment type="function">
    <text evidence="23">Receptor for basic fibroblast growth factor.</text>
</comment>
<evidence type="ECO:0000256" key="20">
    <source>
        <dbReference type="ARBA" id="ARBA00023224"/>
    </source>
</evidence>
<gene>
    <name evidence="31" type="ORF">g.32994</name>
    <name evidence="30" type="ORF">g.32995</name>
</gene>
<dbReference type="Gene3D" id="3.40.50.2300">
    <property type="match status" value="2"/>
</dbReference>
<evidence type="ECO:0000313" key="31">
    <source>
        <dbReference type="EMBL" id="JAS60937.1"/>
    </source>
</evidence>
<dbReference type="InterPro" id="IPR000719">
    <property type="entry name" value="Prot_kinase_dom"/>
</dbReference>
<dbReference type="PROSITE" id="PS00109">
    <property type="entry name" value="PROTEIN_KINASE_TYR"/>
    <property type="match status" value="1"/>
</dbReference>
<dbReference type="SMART" id="SM00219">
    <property type="entry name" value="TyrKc"/>
    <property type="match status" value="1"/>
</dbReference>
<keyword evidence="14" id="KW-0297">G-protein coupled receptor</keyword>
<evidence type="ECO:0000256" key="11">
    <source>
        <dbReference type="ARBA" id="ARBA00022777"/>
    </source>
</evidence>
<proteinExistence type="predicted"/>
<evidence type="ECO:0000256" key="28">
    <source>
        <dbReference type="SAM" id="SignalP"/>
    </source>
</evidence>
<dbReference type="GO" id="GO:0005524">
    <property type="term" value="F:ATP binding"/>
    <property type="evidence" value="ECO:0007669"/>
    <property type="project" value="UniProtKB-UniRule"/>
</dbReference>
<keyword evidence="12 25" id="KW-0067">ATP-binding</keyword>
<keyword evidence="20" id="KW-0807">Transducer</keyword>
<evidence type="ECO:0000256" key="27">
    <source>
        <dbReference type="SAM" id="Phobius"/>
    </source>
</evidence>
<evidence type="ECO:0000313" key="30">
    <source>
        <dbReference type="EMBL" id="JAS38075.1"/>
    </source>
</evidence>
<keyword evidence="18" id="KW-0675">Receptor</keyword>
<evidence type="ECO:0000256" key="14">
    <source>
        <dbReference type="ARBA" id="ARBA00023040"/>
    </source>
</evidence>
<feature type="region of interest" description="Disordered" evidence="26">
    <location>
        <begin position="1237"/>
        <end position="1273"/>
    </location>
</feature>
<dbReference type="InterPro" id="IPR011009">
    <property type="entry name" value="Kinase-like_dom_sf"/>
</dbReference>
<evidence type="ECO:0000256" key="5">
    <source>
        <dbReference type="ARBA" id="ARBA00022553"/>
    </source>
</evidence>
<evidence type="ECO:0000256" key="24">
    <source>
        <dbReference type="ARBA" id="ARBA00073785"/>
    </source>
</evidence>
<dbReference type="EMBL" id="GECZ01008832">
    <property type="protein sequence ID" value="JAS60937.1"/>
    <property type="molecule type" value="Transcribed_RNA"/>
</dbReference>
<dbReference type="EC" id="2.7.10.1" evidence="3"/>